<accession>A0ACC2RHZ7</accession>
<reference evidence="1" key="1">
    <citation type="submission" date="2022-04" db="EMBL/GenBank/DDBJ databases">
        <title>Genome of the entomopathogenic fungus Entomophthora muscae.</title>
        <authorList>
            <person name="Elya C."/>
            <person name="Lovett B.R."/>
            <person name="Lee E."/>
            <person name="Macias A.M."/>
            <person name="Hajek A.E."/>
            <person name="De Bivort B.L."/>
            <person name="Kasson M.T."/>
            <person name="De Fine Licht H.H."/>
            <person name="Stajich J.E."/>
        </authorList>
    </citation>
    <scope>NUCLEOTIDE SEQUENCE</scope>
    <source>
        <strain evidence="1">Berkeley</strain>
    </source>
</reference>
<gene>
    <name evidence="1" type="ORF">DSO57_1021734</name>
</gene>
<dbReference type="EMBL" id="QTSX02007206">
    <property type="protein sequence ID" value="KAJ9049708.1"/>
    <property type="molecule type" value="Genomic_DNA"/>
</dbReference>
<protein>
    <submittedName>
        <fullName evidence="1">Uncharacterized protein</fullName>
    </submittedName>
</protein>
<sequence length="710" mass="77402">MDQRSGGGFQKKKFKFNAPIPTKLSRPQPSAEATEPKLPARINPLGDEEKVERPDPASFLSLEKTSPDGENHVTPSDPQLGSSVLKGPEKPDKRPAKRGLSPISDEEGDPLDSFMAGIEDQARQDAAAPSRSPRPTNLEDEQEDHMVSFLKHRKNKPAVTIKSGGDSDEDVYATARAIDLQGDTGEYDSDDVPIYQGDKGEVAPLPQVNHSEMEYYDITKDHYKEHTDIASLPIERIKAIRDEADIQVSGRDPPNPCLAFAHFQFDARLLSRVANSQYERPTPIQQQAVPTALRGRDVIGIAQTGSGKTAAYLWPLLVHAIHQQPLEDRDGPIGLVLAPTRELAHQIGSEARKFAKAYGSRVRVGVVSGGFSKLDQFKELRAGVEVLIATPGRLIDLIKMKATNLTRVSYLVIDEADRLLDLGFEPQVTSIAGNIRPDRQTLLFSATFPNVIERLARRLLADPVRITVGAVGQANLDVTQTYDIISETEMKWNSLLMYLPVIFKAGDSRLLIFVSTKVFSEQLTASLIQEGYASLALHGDLSQVERDEVLSRFKSGSCRLVVATDVAARGLDVPGINWVINYNVARDVDAHVHRVGRTGRAGRRGQAVTFLAKDDPRDCKMAADLVMNLEGASQEVPPHLLELALLHPKFKKMRQGRRGGRGRGGGRSGGQPRGGSGIGFSGGSSSGRGGFIKFQPASSSSNRPPPPSSN</sequence>
<comment type="caution">
    <text evidence="1">The sequence shown here is derived from an EMBL/GenBank/DDBJ whole genome shotgun (WGS) entry which is preliminary data.</text>
</comment>
<dbReference type="Proteomes" id="UP001165960">
    <property type="component" value="Unassembled WGS sequence"/>
</dbReference>
<proteinExistence type="predicted"/>
<evidence type="ECO:0000313" key="1">
    <source>
        <dbReference type="EMBL" id="KAJ9049708.1"/>
    </source>
</evidence>
<name>A0ACC2RHZ7_9FUNG</name>
<keyword evidence="2" id="KW-1185">Reference proteome</keyword>
<organism evidence="1 2">
    <name type="scientific">Entomophthora muscae</name>
    <dbReference type="NCBI Taxonomy" id="34485"/>
    <lineage>
        <taxon>Eukaryota</taxon>
        <taxon>Fungi</taxon>
        <taxon>Fungi incertae sedis</taxon>
        <taxon>Zoopagomycota</taxon>
        <taxon>Entomophthoromycotina</taxon>
        <taxon>Entomophthoromycetes</taxon>
        <taxon>Entomophthorales</taxon>
        <taxon>Entomophthoraceae</taxon>
        <taxon>Entomophthora</taxon>
    </lineage>
</organism>
<evidence type="ECO:0000313" key="2">
    <source>
        <dbReference type="Proteomes" id="UP001165960"/>
    </source>
</evidence>